<name>A0ABX3EH65_9BACL</name>
<evidence type="ECO:0000256" key="1">
    <source>
        <dbReference type="SAM" id="Phobius"/>
    </source>
</evidence>
<keyword evidence="1" id="KW-0812">Transmembrane</keyword>
<reference evidence="2 3" key="1">
    <citation type="submission" date="2016-03" db="EMBL/GenBank/DDBJ databases">
        <authorList>
            <person name="Sant'Anna F.H."/>
            <person name="Ambrosini A."/>
            <person name="Souza R."/>
            <person name="Bach E."/>
            <person name="Fernandes G."/>
            <person name="Balsanelli E."/>
            <person name="Baura V.A."/>
            <person name="Souza E.M."/>
            <person name="Passaglia L."/>
        </authorList>
    </citation>
    <scope>NUCLEOTIDE SEQUENCE [LARGE SCALE GENOMIC DNA]</scope>
    <source>
        <strain evidence="2 3">P26E</strain>
    </source>
</reference>
<comment type="caution">
    <text evidence="2">The sequence shown here is derived from an EMBL/GenBank/DDBJ whole genome shotgun (WGS) entry which is preliminary data.</text>
</comment>
<feature type="transmembrane region" description="Helical" evidence="1">
    <location>
        <begin position="173"/>
        <end position="191"/>
    </location>
</feature>
<organism evidence="2 3">
    <name type="scientific">Paenibacillus helianthi</name>
    <dbReference type="NCBI Taxonomy" id="1349432"/>
    <lineage>
        <taxon>Bacteria</taxon>
        <taxon>Bacillati</taxon>
        <taxon>Bacillota</taxon>
        <taxon>Bacilli</taxon>
        <taxon>Bacillales</taxon>
        <taxon>Paenibacillaceae</taxon>
        <taxon>Paenibacillus</taxon>
    </lineage>
</organism>
<protein>
    <submittedName>
        <fullName evidence="2">Uncharacterized protein</fullName>
    </submittedName>
</protein>
<keyword evidence="1" id="KW-1133">Transmembrane helix</keyword>
<accession>A0ABX3EH65</accession>
<evidence type="ECO:0000313" key="3">
    <source>
        <dbReference type="Proteomes" id="UP000186058"/>
    </source>
</evidence>
<feature type="transmembrane region" description="Helical" evidence="1">
    <location>
        <begin position="115"/>
        <end position="135"/>
    </location>
</feature>
<keyword evidence="1" id="KW-0472">Membrane</keyword>
<proteinExistence type="predicted"/>
<dbReference type="Proteomes" id="UP000186058">
    <property type="component" value="Unassembled WGS sequence"/>
</dbReference>
<dbReference type="RefSeq" id="WP_074109008.1">
    <property type="nucleotide sequence ID" value="NZ_LVWI01000076.1"/>
</dbReference>
<feature type="transmembrane region" description="Helical" evidence="1">
    <location>
        <begin position="85"/>
        <end position="103"/>
    </location>
</feature>
<keyword evidence="3" id="KW-1185">Reference proteome</keyword>
<feature type="transmembrane region" description="Helical" evidence="1">
    <location>
        <begin position="12"/>
        <end position="31"/>
    </location>
</feature>
<evidence type="ECO:0000313" key="2">
    <source>
        <dbReference type="EMBL" id="OKP81569.1"/>
    </source>
</evidence>
<dbReference type="EMBL" id="LVWI01000076">
    <property type="protein sequence ID" value="OKP81569.1"/>
    <property type="molecule type" value="Genomic_DNA"/>
</dbReference>
<gene>
    <name evidence="2" type="ORF">A3844_25725</name>
</gene>
<sequence length="206" mass="23424">MIHKLAKSLETVTIKLWLLFLFMSQSIFIIMQSYSIPRISHEAGGLLIFDMNPLGYTYEYTLKFLSQLSEKGYTLYLHVQLPLDILFPVLNGLTGLSTFILLMRLHRKVKHTSALAGYSSFSKAALSLPLAAMFFDYLENLMIFIMLSYKAAVPVNLVYVASTFTIIKSMSTSIFYIVILAILLVNGVAWIRSRTRKEQIDGEFRG</sequence>